<name>A0ABU7DWX4_9TELE</name>
<feature type="domain" description="Helicase MOV-10-like beta-barrel" evidence="7">
    <location>
        <begin position="70"/>
        <end position="136"/>
    </location>
</feature>
<keyword evidence="5" id="KW-0347">Helicase</keyword>
<evidence type="ECO:0000259" key="7">
    <source>
        <dbReference type="Pfam" id="PF21634"/>
    </source>
</evidence>
<organism evidence="8 9">
    <name type="scientific">Characodon lateralis</name>
    <dbReference type="NCBI Taxonomy" id="208331"/>
    <lineage>
        <taxon>Eukaryota</taxon>
        <taxon>Metazoa</taxon>
        <taxon>Chordata</taxon>
        <taxon>Craniata</taxon>
        <taxon>Vertebrata</taxon>
        <taxon>Euteleostomi</taxon>
        <taxon>Actinopterygii</taxon>
        <taxon>Neopterygii</taxon>
        <taxon>Teleostei</taxon>
        <taxon>Neoteleostei</taxon>
        <taxon>Acanthomorphata</taxon>
        <taxon>Ovalentaria</taxon>
        <taxon>Atherinomorphae</taxon>
        <taxon>Cyprinodontiformes</taxon>
        <taxon>Goodeidae</taxon>
        <taxon>Characodon</taxon>
    </lineage>
</organism>
<evidence type="ECO:0000313" key="8">
    <source>
        <dbReference type="EMBL" id="MED6278935.1"/>
    </source>
</evidence>
<gene>
    <name evidence="8" type="ORF">CHARACLAT_029152</name>
</gene>
<keyword evidence="2" id="KW-0963">Cytoplasm</keyword>
<comment type="subcellular location">
    <subcellularLocation>
        <location evidence="1">Cytoplasm</location>
    </subcellularLocation>
</comment>
<sequence length="167" mass="19155">MPNFLQCFPVPKALRDCVESQKDVLVVQPCLGEVLSPSNVHSRFSTLLWLEELNAERELREFTISGALLRKGGVYLHLEVLGLAEGRPNLNIGDRVLLKRLHNDDMAMEYVSYVAEINEEDVSLRVNSDFHHSYLGEPLDVEFTYNRLTMRRCHNALELTKHFGESK</sequence>
<accession>A0ABU7DWX4</accession>
<dbReference type="EMBL" id="JAHUTJ010036843">
    <property type="protein sequence ID" value="MED6278935.1"/>
    <property type="molecule type" value="Genomic_DNA"/>
</dbReference>
<keyword evidence="4" id="KW-0378">Hydrolase</keyword>
<dbReference type="Proteomes" id="UP001352852">
    <property type="component" value="Unassembled WGS sequence"/>
</dbReference>
<keyword evidence="9" id="KW-1185">Reference proteome</keyword>
<dbReference type="InterPro" id="IPR049080">
    <property type="entry name" value="MOV-10-like_beta-barrel"/>
</dbReference>
<dbReference type="PANTHER" id="PTHR45418:SF1">
    <property type="entry name" value="CANCER_TESTIS ANTIGEN 55"/>
    <property type="match status" value="1"/>
</dbReference>
<proteinExistence type="predicted"/>
<evidence type="ECO:0000256" key="5">
    <source>
        <dbReference type="ARBA" id="ARBA00022806"/>
    </source>
</evidence>
<dbReference type="Pfam" id="PF21634">
    <property type="entry name" value="MOV-10_beta-barrel"/>
    <property type="match status" value="1"/>
</dbReference>
<comment type="caution">
    <text evidence="8">The sequence shown here is derived from an EMBL/GenBank/DDBJ whole genome shotgun (WGS) entry which is preliminary data.</text>
</comment>
<evidence type="ECO:0000256" key="4">
    <source>
        <dbReference type="ARBA" id="ARBA00022801"/>
    </source>
</evidence>
<evidence type="ECO:0000256" key="3">
    <source>
        <dbReference type="ARBA" id="ARBA00022741"/>
    </source>
</evidence>
<dbReference type="PANTHER" id="PTHR45418">
    <property type="entry name" value="CANCER/TESTIS ANTIGEN 55"/>
    <property type="match status" value="1"/>
</dbReference>
<keyword evidence="6" id="KW-0067">ATP-binding</keyword>
<keyword evidence="3" id="KW-0547">Nucleotide-binding</keyword>
<evidence type="ECO:0000313" key="9">
    <source>
        <dbReference type="Proteomes" id="UP001352852"/>
    </source>
</evidence>
<evidence type="ECO:0000256" key="1">
    <source>
        <dbReference type="ARBA" id="ARBA00004496"/>
    </source>
</evidence>
<evidence type="ECO:0000256" key="2">
    <source>
        <dbReference type="ARBA" id="ARBA00022490"/>
    </source>
</evidence>
<protein>
    <recommendedName>
        <fullName evidence="7">Helicase MOV-10-like beta-barrel domain-containing protein</fullName>
    </recommendedName>
</protein>
<reference evidence="8 9" key="1">
    <citation type="submission" date="2021-06" db="EMBL/GenBank/DDBJ databases">
        <authorList>
            <person name="Palmer J.M."/>
        </authorList>
    </citation>
    <scope>NUCLEOTIDE SEQUENCE [LARGE SCALE GENOMIC DNA]</scope>
    <source>
        <strain evidence="8 9">CL_MEX2019</strain>
        <tissue evidence="8">Muscle</tissue>
    </source>
</reference>
<evidence type="ECO:0000256" key="6">
    <source>
        <dbReference type="ARBA" id="ARBA00022840"/>
    </source>
</evidence>